<proteinExistence type="predicted"/>
<keyword evidence="2" id="KW-1185">Reference proteome</keyword>
<dbReference type="EMBL" id="SWLB01000013">
    <property type="protein sequence ID" value="KAF3330436.1"/>
    <property type="molecule type" value="Genomic_DNA"/>
</dbReference>
<comment type="caution">
    <text evidence="1">The sequence shown here is derived from an EMBL/GenBank/DDBJ whole genome shotgun (WGS) entry which is preliminary data.</text>
</comment>
<dbReference type="Proteomes" id="UP000623129">
    <property type="component" value="Unassembled WGS sequence"/>
</dbReference>
<evidence type="ECO:0000313" key="2">
    <source>
        <dbReference type="Proteomes" id="UP000623129"/>
    </source>
</evidence>
<gene>
    <name evidence="1" type="ORF">FCM35_KLT03790</name>
</gene>
<name>A0A833QZF4_9POAL</name>
<accession>A0A833QZF4</accession>
<sequence length="120" mass="13783">MEREQSITKAQRKVSYLCGHTLCVLKRVMTECLKAELIACASNLMILGFLWETLLFGAKPVTVFGIRCSILLLSSFALYDYRPIIAPLAIAPPSVEGHKCHFYSKAETNREWFQMELYRY</sequence>
<evidence type="ECO:0000313" key="1">
    <source>
        <dbReference type="EMBL" id="KAF3330436.1"/>
    </source>
</evidence>
<reference evidence="1" key="1">
    <citation type="submission" date="2020-01" db="EMBL/GenBank/DDBJ databases">
        <title>Genome sequence of Kobresia littledalei, the first chromosome-level genome in the family Cyperaceae.</title>
        <authorList>
            <person name="Qu G."/>
        </authorList>
    </citation>
    <scope>NUCLEOTIDE SEQUENCE</scope>
    <source>
        <strain evidence="1">C.B.Clarke</strain>
        <tissue evidence="1">Leaf</tissue>
    </source>
</reference>
<protein>
    <submittedName>
        <fullName evidence="1">Uncharacterized protein</fullName>
    </submittedName>
</protein>
<dbReference type="AlphaFoldDB" id="A0A833QZF4"/>
<organism evidence="1 2">
    <name type="scientific">Carex littledalei</name>
    <dbReference type="NCBI Taxonomy" id="544730"/>
    <lineage>
        <taxon>Eukaryota</taxon>
        <taxon>Viridiplantae</taxon>
        <taxon>Streptophyta</taxon>
        <taxon>Embryophyta</taxon>
        <taxon>Tracheophyta</taxon>
        <taxon>Spermatophyta</taxon>
        <taxon>Magnoliopsida</taxon>
        <taxon>Liliopsida</taxon>
        <taxon>Poales</taxon>
        <taxon>Cyperaceae</taxon>
        <taxon>Cyperoideae</taxon>
        <taxon>Cariceae</taxon>
        <taxon>Carex</taxon>
        <taxon>Carex subgen. Euthyceras</taxon>
    </lineage>
</organism>